<organism evidence="2 3">
    <name type="scientific">Neogobius melanostomus</name>
    <name type="common">round goby</name>
    <dbReference type="NCBI Taxonomy" id="47308"/>
    <lineage>
        <taxon>Eukaryota</taxon>
        <taxon>Metazoa</taxon>
        <taxon>Chordata</taxon>
        <taxon>Craniata</taxon>
        <taxon>Vertebrata</taxon>
        <taxon>Euteleostomi</taxon>
        <taxon>Actinopterygii</taxon>
        <taxon>Neopterygii</taxon>
        <taxon>Teleostei</taxon>
        <taxon>Neoteleostei</taxon>
        <taxon>Acanthomorphata</taxon>
        <taxon>Gobiaria</taxon>
        <taxon>Gobiiformes</taxon>
        <taxon>Gobioidei</taxon>
        <taxon>Gobiidae</taxon>
        <taxon>Benthophilinae</taxon>
        <taxon>Neogobiini</taxon>
        <taxon>Neogobius</taxon>
    </lineage>
</organism>
<evidence type="ECO:0000313" key="3">
    <source>
        <dbReference type="Proteomes" id="UP000694523"/>
    </source>
</evidence>
<feature type="compositionally biased region" description="Pro residues" evidence="1">
    <location>
        <begin position="106"/>
        <end position="136"/>
    </location>
</feature>
<evidence type="ECO:0000313" key="2">
    <source>
        <dbReference type="Ensembl" id="ENSNMLP00000011637.1"/>
    </source>
</evidence>
<sequence length="164" mass="17995">CPPTAVIHNTVSRDLPGLPVQQTISTSLDNDEVIVFGEDGNIILEVVCDTPIYPPLQATEGASDDIVEIIDFSLPDVHNLLETNCETDPDTGTQSHPQLGSQTLPQPRPQTLPQPDPQTLPQPRPQTLPQPRPQTLPQPRLQTLPQPRPIQSVLQSGIWLMDMV</sequence>
<dbReference type="Ensembl" id="ENSNMLT00000013155.1">
    <property type="protein sequence ID" value="ENSNMLP00000011637.1"/>
    <property type="gene ID" value="ENSNMLG00000007964.1"/>
</dbReference>
<reference evidence="2" key="2">
    <citation type="submission" date="2025-09" db="UniProtKB">
        <authorList>
            <consortium name="Ensembl"/>
        </authorList>
    </citation>
    <scope>IDENTIFICATION</scope>
</reference>
<dbReference type="Proteomes" id="UP000694523">
    <property type="component" value="Unplaced"/>
</dbReference>
<feature type="region of interest" description="Disordered" evidence="1">
    <location>
        <begin position="86"/>
        <end position="149"/>
    </location>
</feature>
<protein>
    <submittedName>
        <fullName evidence="2">Uncharacterized protein</fullName>
    </submittedName>
</protein>
<keyword evidence="3" id="KW-1185">Reference proteome</keyword>
<dbReference type="AlphaFoldDB" id="A0A8C6SXI4"/>
<feature type="compositionally biased region" description="Polar residues" evidence="1">
    <location>
        <begin position="86"/>
        <end position="101"/>
    </location>
</feature>
<evidence type="ECO:0000256" key="1">
    <source>
        <dbReference type="SAM" id="MobiDB-lite"/>
    </source>
</evidence>
<reference evidence="2" key="1">
    <citation type="submission" date="2025-08" db="UniProtKB">
        <authorList>
            <consortium name="Ensembl"/>
        </authorList>
    </citation>
    <scope>IDENTIFICATION</scope>
</reference>
<accession>A0A8C6SXI4</accession>
<name>A0A8C6SXI4_9GOBI</name>
<proteinExistence type="predicted"/>